<dbReference type="GO" id="GO:0043161">
    <property type="term" value="P:proteasome-mediated ubiquitin-dependent protein catabolic process"/>
    <property type="evidence" value="ECO:0007669"/>
    <property type="project" value="TreeGrafter"/>
</dbReference>
<dbReference type="PANTHER" id="PTHR14879">
    <property type="entry name" value="CASPASE REGULATOR, RING FINGER DOMAIN-CONTAINING"/>
    <property type="match status" value="1"/>
</dbReference>
<dbReference type="FunFam" id="3.30.40.10:FF:000110">
    <property type="entry name" value="E3 ubiquitin-protein ligase RNF34 isoform X1"/>
    <property type="match status" value="1"/>
</dbReference>
<keyword evidence="1" id="KW-0479">Metal-binding</keyword>
<dbReference type="OrthoDB" id="3045089at2759"/>
<dbReference type="GO" id="GO:0008270">
    <property type="term" value="F:zinc ion binding"/>
    <property type="evidence" value="ECO:0007669"/>
    <property type="project" value="UniProtKB-KW"/>
</dbReference>
<dbReference type="SMART" id="SM00184">
    <property type="entry name" value="RING"/>
    <property type="match status" value="1"/>
</dbReference>
<dbReference type="Pfam" id="PF13920">
    <property type="entry name" value="zf-C3HC4_3"/>
    <property type="match status" value="1"/>
</dbReference>
<name>A0A4Z2J8X7_9TELE</name>
<evidence type="ECO:0000256" key="4">
    <source>
        <dbReference type="PROSITE-ProRule" id="PRU00175"/>
    </source>
</evidence>
<dbReference type="GO" id="GO:0070936">
    <property type="term" value="P:protein K48-linked ubiquitination"/>
    <property type="evidence" value="ECO:0007669"/>
    <property type="project" value="TreeGrafter"/>
</dbReference>
<dbReference type="GO" id="GO:1902042">
    <property type="term" value="P:negative regulation of extrinsic apoptotic signaling pathway via death domain receptors"/>
    <property type="evidence" value="ECO:0007669"/>
    <property type="project" value="TreeGrafter"/>
</dbReference>
<evidence type="ECO:0000256" key="1">
    <source>
        <dbReference type="ARBA" id="ARBA00022723"/>
    </source>
</evidence>
<feature type="domain" description="RING-type" evidence="5">
    <location>
        <begin position="124"/>
        <end position="159"/>
    </location>
</feature>
<dbReference type="GO" id="GO:0005886">
    <property type="term" value="C:plasma membrane"/>
    <property type="evidence" value="ECO:0007669"/>
    <property type="project" value="TreeGrafter"/>
</dbReference>
<dbReference type="GO" id="GO:0005737">
    <property type="term" value="C:cytoplasm"/>
    <property type="evidence" value="ECO:0007669"/>
    <property type="project" value="TreeGrafter"/>
</dbReference>
<evidence type="ECO:0000259" key="5">
    <source>
        <dbReference type="PROSITE" id="PS50089"/>
    </source>
</evidence>
<dbReference type="Gene3D" id="3.30.40.10">
    <property type="entry name" value="Zinc/RING finger domain, C3HC4 (zinc finger)"/>
    <property type="match status" value="1"/>
</dbReference>
<sequence>MFVIVDVVFQDIGDATSVSLLNLDASERTTEVSPQTRRRARASLSDLSSLRDIEGLSVRQLKEILARNFVNYSGCCEKWELVERVNRLYRETEENRISLENVSTTVNTDGVKGPLTILQEDNLCRICMDSMIDCVLLECGHMVTCTKCGKRMNECPICRQYVVRAVHVFKS</sequence>
<dbReference type="Proteomes" id="UP000314294">
    <property type="component" value="Unassembled WGS sequence"/>
</dbReference>
<dbReference type="Pfam" id="PF22968">
    <property type="entry name" value="RNF34L-like_3rd"/>
    <property type="match status" value="1"/>
</dbReference>
<evidence type="ECO:0000256" key="3">
    <source>
        <dbReference type="ARBA" id="ARBA00022833"/>
    </source>
</evidence>
<dbReference type="PROSITE" id="PS50089">
    <property type="entry name" value="ZF_RING_2"/>
    <property type="match status" value="1"/>
</dbReference>
<dbReference type="InterPro" id="IPR001841">
    <property type="entry name" value="Znf_RING"/>
</dbReference>
<dbReference type="PANTHER" id="PTHR14879:SF3">
    <property type="entry name" value="E3 UBIQUITIN-PROTEIN LIGASE RNF34"/>
    <property type="match status" value="1"/>
</dbReference>
<proteinExistence type="predicted"/>
<evidence type="ECO:0000313" key="6">
    <source>
        <dbReference type="EMBL" id="TNN86477.1"/>
    </source>
</evidence>
<evidence type="ECO:0000313" key="7">
    <source>
        <dbReference type="Proteomes" id="UP000314294"/>
    </source>
</evidence>
<dbReference type="Gene3D" id="1.10.720.30">
    <property type="entry name" value="SAP domain"/>
    <property type="match status" value="1"/>
</dbReference>
<dbReference type="EMBL" id="SRLO01000015">
    <property type="protein sequence ID" value="TNN86477.1"/>
    <property type="molecule type" value="Genomic_DNA"/>
</dbReference>
<accession>A0A4Z2J8X7</accession>
<evidence type="ECO:0000256" key="2">
    <source>
        <dbReference type="ARBA" id="ARBA00022771"/>
    </source>
</evidence>
<dbReference type="AlphaFoldDB" id="A0A4Z2J8X7"/>
<protein>
    <submittedName>
        <fullName evidence="6">E3 ubiquitin-protein ligase RNF34</fullName>
    </submittedName>
</protein>
<dbReference type="SUPFAM" id="SSF57850">
    <property type="entry name" value="RING/U-box"/>
    <property type="match status" value="1"/>
</dbReference>
<gene>
    <name evidence="6" type="primary">RNF34_1</name>
    <name evidence="6" type="ORF">EYF80_003247</name>
</gene>
<dbReference type="InterPro" id="IPR051728">
    <property type="entry name" value="RING-FYVE_E3_ubiquitin-ligase"/>
</dbReference>
<keyword evidence="2 4" id="KW-0863">Zinc-finger</keyword>
<organism evidence="6 7">
    <name type="scientific">Liparis tanakae</name>
    <name type="common">Tanaka's snailfish</name>
    <dbReference type="NCBI Taxonomy" id="230148"/>
    <lineage>
        <taxon>Eukaryota</taxon>
        <taxon>Metazoa</taxon>
        <taxon>Chordata</taxon>
        <taxon>Craniata</taxon>
        <taxon>Vertebrata</taxon>
        <taxon>Euteleostomi</taxon>
        <taxon>Actinopterygii</taxon>
        <taxon>Neopterygii</taxon>
        <taxon>Teleostei</taxon>
        <taxon>Neoteleostei</taxon>
        <taxon>Acanthomorphata</taxon>
        <taxon>Eupercaria</taxon>
        <taxon>Perciformes</taxon>
        <taxon>Cottioidei</taxon>
        <taxon>Cottales</taxon>
        <taxon>Liparidae</taxon>
        <taxon>Liparis</taxon>
    </lineage>
</organism>
<dbReference type="InterPro" id="IPR013083">
    <property type="entry name" value="Znf_RING/FYVE/PHD"/>
</dbReference>
<keyword evidence="3" id="KW-0862">Zinc</keyword>
<reference evidence="6 7" key="1">
    <citation type="submission" date="2019-03" db="EMBL/GenBank/DDBJ databases">
        <title>First draft genome of Liparis tanakae, snailfish: a comprehensive survey of snailfish specific genes.</title>
        <authorList>
            <person name="Kim W."/>
            <person name="Song I."/>
            <person name="Jeong J.-H."/>
            <person name="Kim D."/>
            <person name="Kim S."/>
            <person name="Ryu S."/>
            <person name="Song J.Y."/>
            <person name="Lee S.K."/>
        </authorList>
    </citation>
    <scope>NUCLEOTIDE SEQUENCE [LARGE SCALE GENOMIC DNA]</scope>
    <source>
        <tissue evidence="6">Muscle</tissue>
    </source>
</reference>
<dbReference type="InterPro" id="IPR055111">
    <property type="entry name" value="RNF34_RFFL_HeH"/>
</dbReference>
<dbReference type="InterPro" id="IPR036361">
    <property type="entry name" value="SAP_dom_sf"/>
</dbReference>
<keyword evidence="7" id="KW-1185">Reference proteome</keyword>
<dbReference type="SUPFAM" id="SSF68906">
    <property type="entry name" value="SAP domain"/>
    <property type="match status" value="1"/>
</dbReference>
<dbReference type="GO" id="GO:0061630">
    <property type="term" value="F:ubiquitin protein ligase activity"/>
    <property type="evidence" value="ECO:0007669"/>
    <property type="project" value="TreeGrafter"/>
</dbReference>
<comment type="caution">
    <text evidence="6">The sequence shown here is derived from an EMBL/GenBank/DDBJ whole genome shotgun (WGS) entry which is preliminary data.</text>
</comment>